<name>A0AA86RQ81_9EUKA</name>
<dbReference type="Gene3D" id="1.10.10.60">
    <property type="entry name" value="Homeodomain-like"/>
    <property type="match status" value="1"/>
</dbReference>
<evidence type="ECO:0000313" key="3">
    <source>
        <dbReference type="EMBL" id="CAI9977628.1"/>
    </source>
</evidence>
<dbReference type="InterPro" id="IPR017930">
    <property type="entry name" value="Myb_dom"/>
</dbReference>
<dbReference type="InterPro" id="IPR001005">
    <property type="entry name" value="SANT/Myb"/>
</dbReference>
<sequence length="228" mass="27111">MKKVSWTVQEIEQLQKITELNRQTNKKIKWDAIALQIPTRTASQCRSYYANVLKKTLDTQIRQNHTWNRCEIMALWTFCIAFDKDFAFVQKTYMPKFSVKQISSQFMQVLKKQQQINQIFRQILTDGNFIQSLTESDFKMQIWILKAACRRLTMIDVKLLGKSNDDVPDTQYQVDYTEIKAMDAFFEDLDARRLLQIYEIEEAKRGISEPFYIPAEKVDFRTTEEMQK</sequence>
<dbReference type="GO" id="GO:0003677">
    <property type="term" value="F:DNA binding"/>
    <property type="evidence" value="ECO:0007669"/>
    <property type="project" value="UniProtKB-KW"/>
</dbReference>
<dbReference type="PROSITE" id="PS51294">
    <property type="entry name" value="HTH_MYB"/>
    <property type="match status" value="1"/>
</dbReference>
<dbReference type="PROSITE" id="PS50090">
    <property type="entry name" value="MYB_LIKE"/>
    <property type="match status" value="1"/>
</dbReference>
<dbReference type="Proteomes" id="UP001642409">
    <property type="component" value="Unassembled WGS sequence"/>
</dbReference>
<reference evidence="3" key="1">
    <citation type="submission" date="2023-06" db="EMBL/GenBank/DDBJ databases">
        <authorList>
            <person name="Kurt Z."/>
        </authorList>
    </citation>
    <scope>NUCLEOTIDE SEQUENCE</scope>
</reference>
<dbReference type="AlphaFoldDB" id="A0AA86RQ81"/>
<dbReference type="EMBL" id="CAXDID020000108">
    <property type="protein sequence ID" value="CAL6028855.1"/>
    <property type="molecule type" value="Genomic_DNA"/>
</dbReference>
<gene>
    <name evidence="4" type="ORF">HINF_LOCUS32009</name>
    <name evidence="3" type="ORF">HINF_LOCUS65273</name>
</gene>
<protein>
    <submittedName>
        <fullName evidence="3">Myb-like DNA-binding domain-containing protein</fullName>
    </submittedName>
    <submittedName>
        <fullName evidence="4">Myb-like_DNA-binding domain-containing protein</fullName>
    </submittedName>
</protein>
<feature type="domain" description="Myb-like" evidence="1">
    <location>
        <begin position="1"/>
        <end position="53"/>
    </location>
</feature>
<evidence type="ECO:0000259" key="2">
    <source>
        <dbReference type="PROSITE" id="PS51294"/>
    </source>
</evidence>
<dbReference type="InterPro" id="IPR009057">
    <property type="entry name" value="Homeodomain-like_sf"/>
</dbReference>
<dbReference type="SUPFAM" id="SSF46689">
    <property type="entry name" value="Homeodomain-like"/>
    <property type="match status" value="2"/>
</dbReference>
<dbReference type="EMBL" id="CATOUU010001179">
    <property type="protein sequence ID" value="CAI9977628.1"/>
    <property type="molecule type" value="Genomic_DNA"/>
</dbReference>
<dbReference type="CDD" id="cd00167">
    <property type="entry name" value="SANT"/>
    <property type="match status" value="1"/>
</dbReference>
<keyword evidence="5" id="KW-1185">Reference proteome</keyword>
<evidence type="ECO:0000313" key="5">
    <source>
        <dbReference type="Proteomes" id="UP001642409"/>
    </source>
</evidence>
<dbReference type="SMART" id="SM00717">
    <property type="entry name" value="SANT"/>
    <property type="match status" value="2"/>
</dbReference>
<proteinExistence type="predicted"/>
<evidence type="ECO:0000259" key="1">
    <source>
        <dbReference type="PROSITE" id="PS50090"/>
    </source>
</evidence>
<comment type="caution">
    <text evidence="3">The sequence shown here is derived from an EMBL/GenBank/DDBJ whole genome shotgun (WGS) entry which is preliminary data.</text>
</comment>
<accession>A0AA86RQ81</accession>
<reference evidence="4 5" key="2">
    <citation type="submission" date="2024-07" db="EMBL/GenBank/DDBJ databases">
        <authorList>
            <person name="Akdeniz Z."/>
        </authorList>
    </citation>
    <scope>NUCLEOTIDE SEQUENCE [LARGE SCALE GENOMIC DNA]</scope>
</reference>
<organism evidence="3">
    <name type="scientific">Hexamita inflata</name>
    <dbReference type="NCBI Taxonomy" id="28002"/>
    <lineage>
        <taxon>Eukaryota</taxon>
        <taxon>Metamonada</taxon>
        <taxon>Diplomonadida</taxon>
        <taxon>Hexamitidae</taxon>
        <taxon>Hexamitinae</taxon>
        <taxon>Hexamita</taxon>
    </lineage>
</organism>
<keyword evidence="3" id="KW-0238">DNA-binding</keyword>
<feature type="domain" description="HTH myb-type" evidence="2">
    <location>
        <begin position="1"/>
        <end position="57"/>
    </location>
</feature>
<dbReference type="Pfam" id="PF00249">
    <property type="entry name" value="Myb_DNA-binding"/>
    <property type="match status" value="1"/>
</dbReference>
<evidence type="ECO:0000313" key="4">
    <source>
        <dbReference type="EMBL" id="CAL6028855.1"/>
    </source>
</evidence>